<feature type="compositionally biased region" description="Polar residues" evidence="1">
    <location>
        <begin position="152"/>
        <end position="171"/>
    </location>
</feature>
<evidence type="ECO:0000313" key="3">
    <source>
        <dbReference type="Proteomes" id="UP001610563"/>
    </source>
</evidence>
<feature type="compositionally biased region" description="Polar residues" evidence="1">
    <location>
        <begin position="180"/>
        <end position="189"/>
    </location>
</feature>
<protein>
    <recommendedName>
        <fullName evidence="4">Hydrophobin</fullName>
    </recommendedName>
</protein>
<dbReference type="EMBL" id="JBFTWV010000108">
    <property type="protein sequence ID" value="KAL2786873.1"/>
    <property type="molecule type" value="Genomic_DNA"/>
</dbReference>
<comment type="caution">
    <text evidence="2">The sequence shown here is derived from an EMBL/GenBank/DDBJ whole genome shotgun (WGS) entry which is preliminary data.</text>
</comment>
<name>A0ABR4FUD9_9EURO</name>
<sequence length="357" mass="37145">MSTSINTQTSSPTGGEPGRPPGNIIQTDPSMDRHHGASVEDYSRIMLEYTQRRMAGFADTSDKGYASSRSSRASNGSGQSGMSTSGGLASLAAGQVPPKIRHNSDDDSSALAAGPAHQYQKPTPSTTATEMHQTLILTTLTTLLTLTSAIPLSSSNPTLKTPQTHSLNDPLSPSKPSPTMPTGDSLASTKASSLTHTLATLIAHDASASYDLTTCPMKHASRQCCTSITKLADDTTSQLGEIVPWVSGVKISSLIGLQCKGMAPETPNDDCYESVMCCSDSGVSAKGAGAGGNTKGTPEGSQALFKSGCIPFDEAIENKRKAIEKSKSEVSFLAEMRPTPRATASAFASATPKAGRW</sequence>
<evidence type="ECO:0000313" key="2">
    <source>
        <dbReference type="EMBL" id="KAL2786873.1"/>
    </source>
</evidence>
<dbReference type="Proteomes" id="UP001610563">
    <property type="component" value="Unassembled WGS sequence"/>
</dbReference>
<feature type="compositionally biased region" description="Low complexity" evidence="1">
    <location>
        <begin position="64"/>
        <end position="87"/>
    </location>
</feature>
<reference evidence="2 3" key="1">
    <citation type="submission" date="2024-07" db="EMBL/GenBank/DDBJ databases">
        <title>Section-level genome sequencing and comparative genomics of Aspergillus sections Usti and Cavernicolus.</title>
        <authorList>
            <consortium name="Lawrence Berkeley National Laboratory"/>
            <person name="Nybo J.L."/>
            <person name="Vesth T.C."/>
            <person name="Theobald S."/>
            <person name="Frisvad J.C."/>
            <person name="Larsen T.O."/>
            <person name="Kjaerboelling I."/>
            <person name="Rothschild-Mancinelli K."/>
            <person name="Lyhne E.K."/>
            <person name="Kogle M.E."/>
            <person name="Barry K."/>
            <person name="Clum A."/>
            <person name="Na H."/>
            <person name="Ledsgaard L."/>
            <person name="Lin J."/>
            <person name="Lipzen A."/>
            <person name="Kuo A."/>
            <person name="Riley R."/>
            <person name="Mondo S."/>
            <person name="Labutti K."/>
            <person name="Haridas S."/>
            <person name="Pangalinan J."/>
            <person name="Salamov A.A."/>
            <person name="Simmons B.A."/>
            <person name="Magnuson J.K."/>
            <person name="Chen J."/>
            <person name="Drula E."/>
            <person name="Henrissat B."/>
            <person name="Wiebenga A."/>
            <person name="Lubbers R.J."/>
            <person name="Gomes A.C."/>
            <person name="Makela M.R."/>
            <person name="Stajich J."/>
            <person name="Grigoriev I.V."/>
            <person name="Mortensen U.H."/>
            <person name="De Vries R.P."/>
            <person name="Baker S.E."/>
            <person name="Andersen M.R."/>
        </authorList>
    </citation>
    <scope>NUCLEOTIDE SEQUENCE [LARGE SCALE GENOMIC DNA]</scope>
    <source>
        <strain evidence="2 3">CBS 209.92</strain>
    </source>
</reference>
<evidence type="ECO:0008006" key="4">
    <source>
        <dbReference type="Google" id="ProtNLM"/>
    </source>
</evidence>
<proteinExistence type="predicted"/>
<organism evidence="2 3">
    <name type="scientific">Aspergillus keveii</name>
    <dbReference type="NCBI Taxonomy" id="714993"/>
    <lineage>
        <taxon>Eukaryota</taxon>
        <taxon>Fungi</taxon>
        <taxon>Dikarya</taxon>
        <taxon>Ascomycota</taxon>
        <taxon>Pezizomycotina</taxon>
        <taxon>Eurotiomycetes</taxon>
        <taxon>Eurotiomycetidae</taxon>
        <taxon>Eurotiales</taxon>
        <taxon>Aspergillaceae</taxon>
        <taxon>Aspergillus</taxon>
        <taxon>Aspergillus subgen. Nidulantes</taxon>
    </lineage>
</organism>
<gene>
    <name evidence="2" type="ORF">BJX66DRAFT_341744</name>
</gene>
<feature type="compositionally biased region" description="Polar residues" evidence="1">
    <location>
        <begin position="120"/>
        <end position="129"/>
    </location>
</feature>
<feature type="region of interest" description="Disordered" evidence="1">
    <location>
        <begin position="1"/>
        <end position="39"/>
    </location>
</feature>
<feature type="compositionally biased region" description="Polar residues" evidence="1">
    <location>
        <begin position="1"/>
        <end position="13"/>
    </location>
</feature>
<feature type="compositionally biased region" description="Basic and acidic residues" evidence="1">
    <location>
        <begin position="30"/>
        <end position="39"/>
    </location>
</feature>
<keyword evidence="3" id="KW-1185">Reference proteome</keyword>
<evidence type="ECO:0000256" key="1">
    <source>
        <dbReference type="SAM" id="MobiDB-lite"/>
    </source>
</evidence>
<feature type="region of interest" description="Disordered" evidence="1">
    <location>
        <begin position="152"/>
        <end position="189"/>
    </location>
</feature>
<feature type="region of interest" description="Disordered" evidence="1">
    <location>
        <begin position="59"/>
        <end position="129"/>
    </location>
</feature>
<accession>A0ABR4FUD9</accession>